<organism evidence="2 3">
    <name type="scientific">Aspergillus steynii IBT 23096</name>
    <dbReference type="NCBI Taxonomy" id="1392250"/>
    <lineage>
        <taxon>Eukaryota</taxon>
        <taxon>Fungi</taxon>
        <taxon>Dikarya</taxon>
        <taxon>Ascomycota</taxon>
        <taxon>Pezizomycotina</taxon>
        <taxon>Eurotiomycetes</taxon>
        <taxon>Eurotiomycetidae</taxon>
        <taxon>Eurotiales</taxon>
        <taxon>Aspergillaceae</taxon>
        <taxon>Aspergillus</taxon>
        <taxon>Aspergillus subgen. Circumdati</taxon>
    </lineage>
</organism>
<accession>A0A2I2G8Z0</accession>
<protein>
    <submittedName>
        <fullName evidence="2">Uncharacterized protein</fullName>
    </submittedName>
</protein>
<gene>
    <name evidence="2" type="ORF">P170DRAFT_464790</name>
</gene>
<dbReference type="AlphaFoldDB" id="A0A2I2G8Z0"/>
<dbReference type="RefSeq" id="XP_024704652.1">
    <property type="nucleotide sequence ID" value="XM_024852276.1"/>
</dbReference>
<dbReference type="OrthoDB" id="4770905at2759"/>
<dbReference type="Proteomes" id="UP000234275">
    <property type="component" value="Unassembled WGS sequence"/>
</dbReference>
<feature type="region of interest" description="Disordered" evidence="1">
    <location>
        <begin position="445"/>
        <end position="475"/>
    </location>
</feature>
<proteinExistence type="predicted"/>
<evidence type="ECO:0000313" key="3">
    <source>
        <dbReference type="Proteomes" id="UP000234275"/>
    </source>
</evidence>
<name>A0A2I2G8Z0_9EURO</name>
<sequence>MASAHPEGEVYFQRSSLQFPGWSAARADQFYTHCLIEWVSNEPMGRRQGSAPNHATNPRSTYLREKGPGLFYNVWFGFWSHLPVSLGERNRIRRIVRIPLETDVRRFKDRDNGAAQTVWVHPCPMPTEEEKWLWIDLIAPIRAVYFPLSQSADEDFPHLCTYVQVNFYQQGRRDVWRLPGNVFMAHHFSPQNGVGFANNHTMGINVQECIKLLALPPKLRTTNIWRERLIVIANYNLLGGSVVNISQLRHFDFIDFINANFAVDVIWKPVPPRNSFIRDLIGTVIAAGLGCVPGVGPLLSAGFSVAWQAVTDPDGFRDWAREGGWALTVIETVIGSADSMRGYVHPRWKGSYNVNRGRLLEGSTAAAGEGEEEQEERGEEGRVRDGDGDEGQVAPSELLLHGLRIMAFSARSSRSRHDGHLHTPILLRAVECGTLSVPEALAVERGLEALPEQDPEDPEGASGDRVQEVEESEDE</sequence>
<dbReference type="GeneID" id="36559974"/>
<dbReference type="VEuPathDB" id="FungiDB:P170DRAFT_464790"/>
<feature type="region of interest" description="Disordered" evidence="1">
    <location>
        <begin position="362"/>
        <end position="393"/>
    </location>
</feature>
<reference evidence="2 3" key="1">
    <citation type="submission" date="2016-12" db="EMBL/GenBank/DDBJ databases">
        <title>The genomes of Aspergillus section Nigri reveals drivers in fungal speciation.</title>
        <authorList>
            <consortium name="DOE Joint Genome Institute"/>
            <person name="Vesth T.C."/>
            <person name="Nybo J."/>
            <person name="Theobald S."/>
            <person name="Brandl J."/>
            <person name="Frisvad J.C."/>
            <person name="Nielsen K.F."/>
            <person name="Lyhne E.K."/>
            <person name="Kogle M.E."/>
            <person name="Kuo A."/>
            <person name="Riley R."/>
            <person name="Clum A."/>
            <person name="Nolan M."/>
            <person name="Lipzen A."/>
            <person name="Salamov A."/>
            <person name="Henrissat B."/>
            <person name="Wiebenga A."/>
            <person name="De Vries R.P."/>
            <person name="Grigoriev I.V."/>
            <person name="Mortensen U.H."/>
            <person name="Andersen M.R."/>
            <person name="Baker S.E."/>
        </authorList>
    </citation>
    <scope>NUCLEOTIDE SEQUENCE [LARGE SCALE GENOMIC DNA]</scope>
    <source>
        <strain evidence="2 3">IBT 23096</strain>
    </source>
</reference>
<feature type="compositionally biased region" description="Acidic residues" evidence="1">
    <location>
        <begin position="369"/>
        <end position="378"/>
    </location>
</feature>
<dbReference type="EMBL" id="MSFO01000004">
    <property type="protein sequence ID" value="PLB49350.1"/>
    <property type="molecule type" value="Genomic_DNA"/>
</dbReference>
<evidence type="ECO:0000256" key="1">
    <source>
        <dbReference type="SAM" id="MobiDB-lite"/>
    </source>
</evidence>
<dbReference type="STRING" id="1392250.A0A2I2G8Z0"/>
<evidence type="ECO:0000313" key="2">
    <source>
        <dbReference type="EMBL" id="PLB49350.1"/>
    </source>
</evidence>
<comment type="caution">
    <text evidence="2">The sequence shown here is derived from an EMBL/GenBank/DDBJ whole genome shotgun (WGS) entry which is preliminary data.</text>
</comment>
<keyword evidence="3" id="KW-1185">Reference proteome</keyword>